<evidence type="ECO:0000256" key="2">
    <source>
        <dbReference type="PROSITE-ProRule" id="PRU00500"/>
    </source>
</evidence>
<evidence type="ECO:0000313" key="7">
    <source>
        <dbReference type="EMBL" id="KAK2863375.1"/>
    </source>
</evidence>
<keyword evidence="8" id="KW-1185">Reference proteome</keyword>
<dbReference type="InterPro" id="IPR000716">
    <property type="entry name" value="Thyroglobulin_1"/>
</dbReference>
<feature type="domain" description="C-type lectin" evidence="5">
    <location>
        <begin position="101"/>
        <end position="250"/>
    </location>
</feature>
<dbReference type="Gene3D" id="4.10.800.10">
    <property type="entry name" value="Thyroglobulin type-1"/>
    <property type="match status" value="1"/>
</dbReference>
<dbReference type="InterPro" id="IPR016187">
    <property type="entry name" value="CTDL_fold"/>
</dbReference>
<comment type="caution">
    <text evidence="7">The sequence shown here is derived from an EMBL/GenBank/DDBJ whole genome shotgun (WGS) entry which is preliminary data.</text>
</comment>
<feature type="region of interest" description="Disordered" evidence="3">
    <location>
        <begin position="187"/>
        <end position="219"/>
    </location>
</feature>
<dbReference type="Gene3D" id="3.10.100.10">
    <property type="entry name" value="Mannose-Binding Protein A, subunit A"/>
    <property type="match status" value="1"/>
</dbReference>
<name>A0AA88TEE4_CHASR</name>
<protein>
    <submittedName>
        <fullName evidence="7">Uncharacterized protein</fullName>
    </submittedName>
</protein>
<evidence type="ECO:0000256" key="1">
    <source>
        <dbReference type="ARBA" id="ARBA00023157"/>
    </source>
</evidence>
<keyword evidence="4" id="KW-0732">Signal</keyword>
<keyword evidence="1" id="KW-1015">Disulfide bond</keyword>
<dbReference type="CDD" id="cd00191">
    <property type="entry name" value="TY"/>
    <property type="match status" value="1"/>
</dbReference>
<feature type="domain" description="Thyroglobulin type-1" evidence="6">
    <location>
        <begin position="30"/>
        <end position="96"/>
    </location>
</feature>
<feature type="signal peptide" evidence="4">
    <location>
        <begin position="1"/>
        <end position="19"/>
    </location>
</feature>
<dbReference type="Pfam" id="PF00059">
    <property type="entry name" value="Lectin_C"/>
    <property type="match status" value="1"/>
</dbReference>
<evidence type="ECO:0000259" key="5">
    <source>
        <dbReference type="PROSITE" id="PS50041"/>
    </source>
</evidence>
<dbReference type="InterPro" id="IPR036857">
    <property type="entry name" value="Thyroglobulin_1_sf"/>
</dbReference>
<dbReference type="Proteomes" id="UP001187415">
    <property type="component" value="Unassembled WGS sequence"/>
</dbReference>
<evidence type="ECO:0000313" key="8">
    <source>
        <dbReference type="Proteomes" id="UP001187415"/>
    </source>
</evidence>
<gene>
    <name evidence="7" type="ORF">Q5P01_002908</name>
</gene>
<evidence type="ECO:0000256" key="4">
    <source>
        <dbReference type="SAM" id="SignalP"/>
    </source>
</evidence>
<proteinExistence type="predicted"/>
<evidence type="ECO:0000256" key="3">
    <source>
        <dbReference type="SAM" id="MobiDB-lite"/>
    </source>
</evidence>
<dbReference type="InterPro" id="IPR050111">
    <property type="entry name" value="C-type_lectin/snaclec_domain"/>
</dbReference>
<dbReference type="PROSITE" id="PS51162">
    <property type="entry name" value="THYROGLOBULIN_1_2"/>
    <property type="match status" value="1"/>
</dbReference>
<evidence type="ECO:0000259" key="6">
    <source>
        <dbReference type="PROSITE" id="PS51162"/>
    </source>
</evidence>
<accession>A0AA88TEE4</accession>
<feature type="compositionally biased region" description="Basic and acidic residues" evidence="3">
    <location>
        <begin position="190"/>
        <end position="219"/>
    </location>
</feature>
<dbReference type="PANTHER" id="PTHR22803">
    <property type="entry name" value="MANNOSE, PHOSPHOLIPASE, LECTIN RECEPTOR RELATED"/>
    <property type="match status" value="1"/>
</dbReference>
<dbReference type="SMART" id="SM00211">
    <property type="entry name" value="TY"/>
    <property type="match status" value="1"/>
</dbReference>
<organism evidence="7 8">
    <name type="scientific">Channa striata</name>
    <name type="common">Snakehead murrel</name>
    <name type="synonym">Ophicephalus striatus</name>
    <dbReference type="NCBI Taxonomy" id="64152"/>
    <lineage>
        <taxon>Eukaryota</taxon>
        <taxon>Metazoa</taxon>
        <taxon>Chordata</taxon>
        <taxon>Craniata</taxon>
        <taxon>Vertebrata</taxon>
        <taxon>Euteleostomi</taxon>
        <taxon>Actinopterygii</taxon>
        <taxon>Neopterygii</taxon>
        <taxon>Teleostei</taxon>
        <taxon>Neoteleostei</taxon>
        <taxon>Acanthomorphata</taxon>
        <taxon>Anabantaria</taxon>
        <taxon>Anabantiformes</taxon>
        <taxon>Channoidei</taxon>
        <taxon>Channidae</taxon>
        <taxon>Channa</taxon>
    </lineage>
</organism>
<dbReference type="InterPro" id="IPR001304">
    <property type="entry name" value="C-type_lectin-like"/>
</dbReference>
<dbReference type="PROSITE" id="PS50041">
    <property type="entry name" value="C_TYPE_LECTIN_2"/>
    <property type="match status" value="1"/>
</dbReference>
<dbReference type="Pfam" id="PF00086">
    <property type="entry name" value="Thyroglobulin_1"/>
    <property type="match status" value="1"/>
</dbReference>
<reference evidence="7" key="1">
    <citation type="submission" date="2023-07" db="EMBL/GenBank/DDBJ databases">
        <title>Chromosome-level Genome Assembly of Striped Snakehead (Channa striata).</title>
        <authorList>
            <person name="Liu H."/>
        </authorList>
    </citation>
    <scope>NUCLEOTIDE SEQUENCE</scope>
    <source>
        <strain evidence="7">Gz</strain>
        <tissue evidence="7">Muscle</tissue>
    </source>
</reference>
<dbReference type="InterPro" id="IPR016186">
    <property type="entry name" value="C-type_lectin-like/link_sf"/>
</dbReference>
<dbReference type="SUPFAM" id="SSF57610">
    <property type="entry name" value="Thyroglobulin type-1 domain"/>
    <property type="match status" value="1"/>
</dbReference>
<sequence length="257" mass="29724">MKALSVFLTLCTTLTLSQAGPLNSTVLKFGGLCEYKRLHCHSFYSTFCPECDASGNFLPQQCSWSWTDRRCWCVDVITGETIPNTDTPLGTPSSHCGWFNFGERCYSFINTPKKWLEAEIYCQFDGANLASVHSEEENRFIISLTRGDTHDFPQTWLGGFDVIHPGYWIWSDGTTFNYKNCHHEDDDDHSDQHHDHDDHHKDDDDQDHDSHHDDDEDHKDEKKNCLRINYDYDLKWFYTSCADSLPFVCSKKAEANI</sequence>
<comment type="caution">
    <text evidence="2">Lacks conserved residue(s) required for the propagation of feature annotation.</text>
</comment>
<dbReference type="PROSITE" id="PS00484">
    <property type="entry name" value="THYROGLOBULIN_1_1"/>
    <property type="match status" value="1"/>
</dbReference>
<dbReference type="CDD" id="cd00037">
    <property type="entry name" value="CLECT"/>
    <property type="match status" value="1"/>
</dbReference>
<dbReference type="SUPFAM" id="SSF56436">
    <property type="entry name" value="C-type lectin-like"/>
    <property type="match status" value="1"/>
</dbReference>
<dbReference type="SMART" id="SM00034">
    <property type="entry name" value="CLECT"/>
    <property type="match status" value="1"/>
</dbReference>
<feature type="chain" id="PRO_5041693623" evidence="4">
    <location>
        <begin position="20"/>
        <end position="257"/>
    </location>
</feature>
<dbReference type="EMBL" id="JAUPFM010000001">
    <property type="protein sequence ID" value="KAK2863375.1"/>
    <property type="molecule type" value="Genomic_DNA"/>
</dbReference>
<dbReference type="AlphaFoldDB" id="A0AA88TEE4"/>